<dbReference type="PANTHER" id="PTHR34359">
    <property type="entry name" value="CLAVATA3/ESR (CLE)-RELATED PROTEIN 10"/>
    <property type="match status" value="1"/>
</dbReference>
<feature type="transmembrane region" description="Helical" evidence="6">
    <location>
        <begin position="42"/>
        <end position="61"/>
    </location>
</feature>
<keyword evidence="3" id="KW-0221">Differentiation</keyword>
<evidence type="ECO:0000256" key="6">
    <source>
        <dbReference type="SAM" id="Phobius"/>
    </source>
</evidence>
<keyword evidence="2" id="KW-0217">Developmental protein</keyword>
<keyword evidence="6" id="KW-1133">Transmembrane helix</keyword>
<sequence>MSSYHNKIISSYACLAPCQTFKTFPSSKTSIFIKLFFQKNSLSLHAIISISFYFTFIAMTIKLQHVLSFIIWLFLFFILFHMFFGFKSNISTSTSGKTMITGNKFPVSQSRKMLATGFDFTPFINRHRHSRLHHRHQDHHYRSHTRMAHPNEPKKSEIDPLYGVDKRLVPTGPNPLHH</sequence>
<dbReference type="InterPro" id="IPR039618">
    <property type="entry name" value="CLE9-13"/>
</dbReference>
<comment type="similarity">
    <text evidence="1">Belongs to the CLV3/ESR signal peptide family.</text>
</comment>
<proteinExistence type="inferred from homology"/>
<protein>
    <recommendedName>
        <fullName evidence="8">Clavata3/ESR (CLE) gene family member</fullName>
    </recommendedName>
</protein>
<dbReference type="Gramene" id="rna48451">
    <property type="protein sequence ID" value="RHN42060.1"/>
    <property type="gene ID" value="gene48451"/>
</dbReference>
<name>A0A396GLZ5_MEDTR</name>
<dbReference type="PANTHER" id="PTHR34359:SF28">
    <property type="entry name" value="CLAVATA3_ESR (CLE)-RELATED PROTEIN 12"/>
    <property type="match status" value="1"/>
</dbReference>
<dbReference type="EMBL" id="PSQE01000008">
    <property type="protein sequence ID" value="RHN42060.1"/>
    <property type="molecule type" value="Genomic_DNA"/>
</dbReference>
<reference evidence="7" key="1">
    <citation type="journal article" date="2018" name="Nat. Plants">
        <title>Whole-genome landscape of Medicago truncatula symbiotic genes.</title>
        <authorList>
            <person name="Pecrix Y."/>
            <person name="Gamas P."/>
            <person name="Carrere S."/>
        </authorList>
    </citation>
    <scope>NUCLEOTIDE SEQUENCE</scope>
    <source>
        <tissue evidence="7">Leaves</tissue>
    </source>
</reference>
<organism evidence="7">
    <name type="scientific">Medicago truncatula</name>
    <name type="common">Barrel medic</name>
    <name type="synonym">Medicago tribuloides</name>
    <dbReference type="NCBI Taxonomy" id="3880"/>
    <lineage>
        <taxon>Eukaryota</taxon>
        <taxon>Viridiplantae</taxon>
        <taxon>Streptophyta</taxon>
        <taxon>Embryophyta</taxon>
        <taxon>Tracheophyta</taxon>
        <taxon>Spermatophyta</taxon>
        <taxon>Magnoliopsida</taxon>
        <taxon>eudicotyledons</taxon>
        <taxon>Gunneridae</taxon>
        <taxon>Pentapetalae</taxon>
        <taxon>rosids</taxon>
        <taxon>fabids</taxon>
        <taxon>Fabales</taxon>
        <taxon>Fabaceae</taxon>
        <taxon>Papilionoideae</taxon>
        <taxon>50 kb inversion clade</taxon>
        <taxon>NPAAA clade</taxon>
        <taxon>Hologalegina</taxon>
        <taxon>IRL clade</taxon>
        <taxon>Trifolieae</taxon>
        <taxon>Medicago</taxon>
    </lineage>
</organism>
<comment type="caution">
    <text evidence="7">The sequence shown here is derived from an EMBL/GenBank/DDBJ whole genome shotgun (WGS) entry which is preliminary data.</text>
</comment>
<accession>A0A396GLZ5</accession>
<evidence type="ECO:0000256" key="5">
    <source>
        <dbReference type="SAM" id="MobiDB-lite"/>
    </source>
</evidence>
<evidence type="ECO:0000256" key="4">
    <source>
        <dbReference type="ARBA" id="ARBA00023278"/>
    </source>
</evidence>
<feature type="transmembrane region" description="Helical" evidence="6">
    <location>
        <begin position="67"/>
        <end position="86"/>
    </location>
</feature>
<dbReference type="Proteomes" id="UP000265566">
    <property type="component" value="Chromosome 8"/>
</dbReference>
<gene>
    <name evidence="7" type="ORF">MtrunA17_Chr8g0372741</name>
</gene>
<evidence type="ECO:0000256" key="2">
    <source>
        <dbReference type="ARBA" id="ARBA00022473"/>
    </source>
</evidence>
<dbReference type="GO" id="GO:0030154">
    <property type="term" value="P:cell differentiation"/>
    <property type="evidence" value="ECO:0007669"/>
    <property type="project" value="UniProtKB-KW"/>
</dbReference>
<keyword evidence="6" id="KW-0472">Membrane</keyword>
<keyword evidence="4" id="KW-0379">Hydroxylation</keyword>
<evidence type="ECO:0000256" key="1">
    <source>
        <dbReference type="ARBA" id="ARBA00005416"/>
    </source>
</evidence>
<feature type="compositionally biased region" description="Basic residues" evidence="5">
    <location>
        <begin position="134"/>
        <end position="147"/>
    </location>
</feature>
<feature type="compositionally biased region" description="Basic and acidic residues" evidence="5">
    <location>
        <begin position="149"/>
        <end position="158"/>
    </location>
</feature>
<dbReference type="AlphaFoldDB" id="A0A396GLZ5"/>
<feature type="region of interest" description="Disordered" evidence="5">
    <location>
        <begin position="134"/>
        <end position="158"/>
    </location>
</feature>
<keyword evidence="6" id="KW-0812">Transmembrane</keyword>
<evidence type="ECO:0000313" key="7">
    <source>
        <dbReference type="EMBL" id="RHN42060.1"/>
    </source>
</evidence>
<evidence type="ECO:0000256" key="3">
    <source>
        <dbReference type="ARBA" id="ARBA00022782"/>
    </source>
</evidence>
<evidence type="ECO:0008006" key="8">
    <source>
        <dbReference type="Google" id="ProtNLM"/>
    </source>
</evidence>